<dbReference type="OrthoDB" id="406634at2759"/>
<evidence type="ECO:0000313" key="9">
    <source>
        <dbReference type="EMBL" id="ELR18563.1"/>
    </source>
</evidence>
<feature type="domain" description="Gamma-butyrobetaine hydroxylase-like N-terminal" evidence="8">
    <location>
        <begin position="34"/>
        <end position="115"/>
    </location>
</feature>
<proteinExistence type="inferred from homology"/>
<dbReference type="InterPro" id="IPR010376">
    <property type="entry name" value="GBBH-like_N"/>
</dbReference>
<dbReference type="Pfam" id="PF06155">
    <property type="entry name" value="GBBH-like_N"/>
    <property type="match status" value="1"/>
</dbReference>
<sequence length="427" mass="49134">MDMLKPLGPSRELIARRAAHAQPEAHARSAAAAVHAEDGRVEVQWRDGRTSPFHHTWLRHNCQCPKCLDSSSGQKLVSILDFPPRPVPRSVSLENGQVVVRWKDGHVSPFPQDFLRRYAYDQQSRHERRAMRRAAVPWTPEVLISESVALEIDYADLMNKDEAVWQWLQQLLKFGYCLIRGVPQQEGEVARVAQRMGQLRDTIYGLTWDVKSIENAANIAYSSLPIPPHMDLMYDAVLGCRFTYALRYYEVPPGYQFLHCLINQAEGGANIFLDTMQVAKVLKERDEKAFRLLATTPATFHYQRSGHHLVQRRPIIELDQETGDASAFRYAPTFEGPLDIEGEKVEEYYAAYRELVRIINQEPDLHLWRRPEEGDLVSFDNRRILHARTAFSNGNRHLQGAYVDWDAFLDRYRVLQSQFAPMAAIPQ</sequence>
<keyword evidence="6" id="KW-0408">Iron</keyword>
<evidence type="ECO:0000259" key="7">
    <source>
        <dbReference type="Pfam" id="PF02668"/>
    </source>
</evidence>
<dbReference type="SUPFAM" id="SSF51197">
    <property type="entry name" value="Clavaminate synthase-like"/>
    <property type="match status" value="1"/>
</dbReference>
<dbReference type="InterPro" id="IPR050411">
    <property type="entry name" value="AlphaKG_dependent_hydroxylases"/>
</dbReference>
<dbReference type="Gene3D" id="3.30.2020.30">
    <property type="match status" value="1"/>
</dbReference>
<evidence type="ECO:0000256" key="3">
    <source>
        <dbReference type="ARBA" id="ARBA00022723"/>
    </source>
</evidence>
<name>L8H1C7_ACACF</name>
<evidence type="ECO:0000256" key="4">
    <source>
        <dbReference type="ARBA" id="ARBA00022964"/>
    </source>
</evidence>
<dbReference type="GO" id="GO:0046872">
    <property type="term" value="F:metal ion binding"/>
    <property type="evidence" value="ECO:0007669"/>
    <property type="project" value="UniProtKB-KW"/>
</dbReference>
<accession>L8H1C7</accession>
<evidence type="ECO:0000256" key="1">
    <source>
        <dbReference type="ARBA" id="ARBA00001954"/>
    </source>
</evidence>
<reference evidence="9 10" key="1">
    <citation type="journal article" date="2013" name="Genome Biol.">
        <title>Genome of Acanthamoeba castellanii highlights extensive lateral gene transfer and early evolution of tyrosine kinase signaling.</title>
        <authorList>
            <person name="Clarke M."/>
            <person name="Lohan A.J."/>
            <person name="Liu B."/>
            <person name="Lagkouvardos I."/>
            <person name="Roy S."/>
            <person name="Zafar N."/>
            <person name="Bertelli C."/>
            <person name="Schilde C."/>
            <person name="Kianianmomeni A."/>
            <person name="Burglin T.R."/>
            <person name="Frech C."/>
            <person name="Turcotte B."/>
            <person name="Kopec K.O."/>
            <person name="Synnott J.M."/>
            <person name="Choo C."/>
            <person name="Paponov I."/>
            <person name="Finkler A."/>
            <person name="Soon Heng Tan C."/>
            <person name="Hutchins A.P."/>
            <person name="Weinmeier T."/>
            <person name="Rattei T."/>
            <person name="Chu J.S."/>
            <person name="Gimenez G."/>
            <person name="Irimia M."/>
            <person name="Rigden D.J."/>
            <person name="Fitzpatrick D.A."/>
            <person name="Lorenzo-Morales J."/>
            <person name="Bateman A."/>
            <person name="Chiu C.H."/>
            <person name="Tang P."/>
            <person name="Hegemann P."/>
            <person name="Fromm H."/>
            <person name="Raoult D."/>
            <person name="Greub G."/>
            <person name="Miranda-Saavedra D."/>
            <person name="Chen N."/>
            <person name="Nash P."/>
            <person name="Ginger M.L."/>
            <person name="Horn M."/>
            <person name="Schaap P."/>
            <person name="Caler L."/>
            <person name="Loftus B."/>
        </authorList>
    </citation>
    <scope>NUCLEOTIDE SEQUENCE [LARGE SCALE GENOMIC DNA]</scope>
    <source>
        <strain evidence="9 10">Neff</strain>
    </source>
</reference>
<dbReference type="Gene3D" id="3.60.130.10">
    <property type="entry name" value="Clavaminate synthase-like"/>
    <property type="match status" value="1"/>
</dbReference>
<dbReference type="STRING" id="1257118.L8H1C7"/>
<dbReference type="RefSeq" id="XP_004340602.1">
    <property type="nucleotide sequence ID" value="XM_004340554.1"/>
</dbReference>
<dbReference type="GO" id="GO:0016706">
    <property type="term" value="F:2-oxoglutarate-dependent dioxygenase activity"/>
    <property type="evidence" value="ECO:0007669"/>
    <property type="project" value="UniProtKB-ARBA"/>
</dbReference>
<dbReference type="PANTHER" id="PTHR10696">
    <property type="entry name" value="GAMMA-BUTYROBETAINE HYDROXYLASE-RELATED"/>
    <property type="match status" value="1"/>
</dbReference>
<feature type="domain" description="TauD/TfdA-like" evidence="7">
    <location>
        <begin position="151"/>
        <end position="402"/>
    </location>
</feature>
<evidence type="ECO:0000313" key="10">
    <source>
        <dbReference type="Proteomes" id="UP000011083"/>
    </source>
</evidence>
<dbReference type="InterPro" id="IPR003819">
    <property type="entry name" value="TauD/TfdA-like"/>
</dbReference>
<dbReference type="VEuPathDB" id="AmoebaDB:ACA1_155090"/>
<dbReference type="InterPro" id="IPR042098">
    <property type="entry name" value="TauD-like_sf"/>
</dbReference>
<dbReference type="OMA" id="VHITWPN"/>
<dbReference type="KEGG" id="acan:ACA1_155090"/>
<dbReference type="AlphaFoldDB" id="L8H1C7"/>
<evidence type="ECO:0000256" key="5">
    <source>
        <dbReference type="ARBA" id="ARBA00023002"/>
    </source>
</evidence>
<keyword evidence="3" id="KW-0479">Metal-binding</keyword>
<dbReference type="GeneID" id="14919391"/>
<dbReference type="GO" id="GO:0045329">
    <property type="term" value="P:carnitine biosynthetic process"/>
    <property type="evidence" value="ECO:0007669"/>
    <property type="project" value="TreeGrafter"/>
</dbReference>
<keyword evidence="5" id="KW-0560">Oxidoreductase</keyword>
<dbReference type="PANTHER" id="PTHR10696:SF25">
    <property type="entry name" value="OXIDOREDUCTASE AIM17-RELATED"/>
    <property type="match status" value="1"/>
</dbReference>
<dbReference type="CDD" id="cd00250">
    <property type="entry name" value="CAS_like"/>
    <property type="match status" value="1"/>
</dbReference>
<dbReference type="EMBL" id="KB007951">
    <property type="protein sequence ID" value="ELR18563.1"/>
    <property type="molecule type" value="Genomic_DNA"/>
</dbReference>
<keyword evidence="4 9" id="KW-0223">Dioxygenase</keyword>
<evidence type="ECO:0000259" key="8">
    <source>
        <dbReference type="Pfam" id="PF06155"/>
    </source>
</evidence>
<dbReference type="Proteomes" id="UP000011083">
    <property type="component" value="Unassembled WGS sequence"/>
</dbReference>
<protein>
    <submittedName>
        <fullName evidence="9">Gammabutyrobetaine dioxygenase</fullName>
    </submittedName>
</protein>
<dbReference type="InterPro" id="IPR038492">
    <property type="entry name" value="GBBH-like_N_sf"/>
</dbReference>
<comment type="cofactor">
    <cofactor evidence="1">
        <name>Fe(2+)</name>
        <dbReference type="ChEBI" id="CHEBI:29033"/>
    </cofactor>
</comment>
<evidence type="ECO:0000256" key="6">
    <source>
        <dbReference type="ARBA" id="ARBA00023004"/>
    </source>
</evidence>
<organism evidence="9 10">
    <name type="scientific">Acanthamoeba castellanii (strain ATCC 30010 / Neff)</name>
    <dbReference type="NCBI Taxonomy" id="1257118"/>
    <lineage>
        <taxon>Eukaryota</taxon>
        <taxon>Amoebozoa</taxon>
        <taxon>Discosea</taxon>
        <taxon>Longamoebia</taxon>
        <taxon>Centramoebida</taxon>
        <taxon>Acanthamoebidae</taxon>
        <taxon>Acanthamoeba</taxon>
    </lineage>
</organism>
<keyword evidence="10" id="KW-1185">Reference proteome</keyword>
<gene>
    <name evidence="9" type="ORF">ACA1_155090</name>
</gene>
<comment type="similarity">
    <text evidence="2">Belongs to the gamma-BBH/TMLD family.</text>
</comment>
<dbReference type="Pfam" id="PF02668">
    <property type="entry name" value="TauD"/>
    <property type="match status" value="1"/>
</dbReference>
<dbReference type="FunFam" id="3.30.2020.30:FF:000002">
    <property type="entry name" value="Putative gamma-butyrobetaine dioxygenase"/>
    <property type="match status" value="1"/>
</dbReference>
<dbReference type="GO" id="GO:0005739">
    <property type="term" value="C:mitochondrion"/>
    <property type="evidence" value="ECO:0007669"/>
    <property type="project" value="TreeGrafter"/>
</dbReference>
<evidence type="ECO:0000256" key="2">
    <source>
        <dbReference type="ARBA" id="ARBA00008654"/>
    </source>
</evidence>